<dbReference type="RefSeq" id="XP_008472243.1">
    <property type="nucleotide sequence ID" value="XM_008474021.3"/>
</dbReference>
<dbReference type="RefSeq" id="XP_026679560.1">
    <property type="nucleotide sequence ID" value="XM_026823759.1"/>
</dbReference>
<reference evidence="4 5" key="1">
    <citation type="submission" date="2025-04" db="UniProtKB">
        <authorList>
            <consortium name="RefSeq"/>
        </authorList>
    </citation>
    <scope>IDENTIFICATION</scope>
</reference>
<keyword evidence="1" id="KW-0175">Coiled coil</keyword>
<feature type="coiled-coil region" evidence="1">
    <location>
        <begin position="181"/>
        <end position="240"/>
    </location>
</feature>
<protein>
    <submittedName>
        <fullName evidence="5">Restin homolog isoform X1</fullName>
    </submittedName>
    <submittedName>
        <fullName evidence="4">Restin homolog isoform X2</fullName>
    </submittedName>
</protein>
<feature type="region of interest" description="Disordered" evidence="2">
    <location>
        <begin position="280"/>
        <end position="358"/>
    </location>
</feature>
<evidence type="ECO:0000256" key="1">
    <source>
        <dbReference type="SAM" id="Coils"/>
    </source>
</evidence>
<evidence type="ECO:0000313" key="4">
    <source>
        <dbReference type="RefSeq" id="XP_008472243.1"/>
    </source>
</evidence>
<dbReference type="GeneID" id="103509408"/>
<feature type="compositionally biased region" description="Basic and acidic residues" evidence="2">
    <location>
        <begin position="11"/>
        <end position="29"/>
    </location>
</feature>
<feature type="region of interest" description="Disordered" evidence="2">
    <location>
        <begin position="1"/>
        <end position="29"/>
    </location>
</feature>
<dbReference type="Proteomes" id="UP000079169">
    <property type="component" value="Unplaced"/>
</dbReference>
<feature type="compositionally biased region" description="Basic residues" evidence="2">
    <location>
        <begin position="1"/>
        <end position="10"/>
    </location>
</feature>
<organism evidence="3 4">
    <name type="scientific">Diaphorina citri</name>
    <name type="common">Asian citrus psyllid</name>
    <dbReference type="NCBI Taxonomy" id="121845"/>
    <lineage>
        <taxon>Eukaryota</taxon>
        <taxon>Metazoa</taxon>
        <taxon>Ecdysozoa</taxon>
        <taxon>Arthropoda</taxon>
        <taxon>Hexapoda</taxon>
        <taxon>Insecta</taxon>
        <taxon>Pterygota</taxon>
        <taxon>Neoptera</taxon>
        <taxon>Paraneoptera</taxon>
        <taxon>Hemiptera</taxon>
        <taxon>Sternorrhyncha</taxon>
        <taxon>Psylloidea</taxon>
        <taxon>Psyllidae</taxon>
        <taxon>Diaphorininae</taxon>
        <taxon>Diaphorina</taxon>
    </lineage>
</organism>
<name>A0A1S3D2U0_DIACI</name>
<dbReference type="KEGG" id="dci:103509408"/>
<accession>A0A1S3D2U0</accession>
<dbReference type="AlphaFoldDB" id="A0A1S3D2U0"/>
<proteinExistence type="predicted"/>
<feature type="coiled-coil region" evidence="1">
    <location>
        <begin position="83"/>
        <end position="149"/>
    </location>
</feature>
<keyword evidence="3" id="KW-1185">Reference proteome</keyword>
<evidence type="ECO:0000313" key="3">
    <source>
        <dbReference type="Proteomes" id="UP000079169"/>
    </source>
</evidence>
<feature type="compositionally biased region" description="Polar residues" evidence="2">
    <location>
        <begin position="323"/>
        <end position="343"/>
    </location>
</feature>
<gene>
    <name evidence="4 5" type="primary">LOC103509408</name>
</gene>
<dbReference type="PaxDb" id="121845-A0A1S3D2U0"/>
<evidence type="ECO:0000256" key="2">
    <source>
        <dbReference type="SAM" id="MobiDB-lite"/>
    </source>
</evidence>
<sequence>MNTRISKSKSRKEQDCEKQCQRTSENRETQCRKNCENQPQKMSENHEIQKLYKKAGKLTALRHRMEEHMRLKDHEIRELNRYKRMLEQELSICQTRNKVLQEKVQKKKHDTTDQHKKMIERNEQLQECINQLENTVETIKKENIILKQDLDASKHVWEKIFRTLDEIRYKVSRCRAITRKTEAQNYELKEHLQELKSLREKDKVNLKKLEENLYKSEREKSKLNEENIVLKKKLQQINEKYMFSKKYLKELKTKLNNEYKNCDVDDNLLNSDDIKQWVPGGIDSNDRRRHREPTTYCNGNNRDMRPPTTYCNGNNRDMRQPTPYCNGNNRDMGQPTPYCNGNNRDMGRPSSFKNKGKKSRYTDQLRCIY</sequence>
<evidence type="ECO:0000313" key="5">
    <source>
        <dbReference type="RefSeq" id="XP_026679560.1"/>
    </source>
</evidence>